<reference evidence="1 2" key="1">
    <citation type="journal article" date="2005" name="Nature">
        <title>The map-based sequence of the rice genome.</title>
        <authorList>
            <consortium name="International rice genome sequencing project (IRGSP)"/>
            <person name="Matsumoto T."/>
            <person name="Wu J."/>
            <person name="Kanamori H."/>
            <person name="Katayose Y."/>
            <person name="Fujisawa M."/>
            <person name="Namiki N."/>
            <person name="Mizuno H."/>
            <person name="Yamamoto K."/>
            <person name="Antonio B.A."/>
            <person name="Baba T."/>
            <person name="Sakata K."/>
            <person name="Nagamura Y."/>
            <person name="Aoki H."/>
            <person name="Arikawa K."/>
            <person name="Arita K."/>
            <person name="Bito T."/>
            <person name="Chiden Y."/>
            <person name="Fujitsuka N."/>
            <person name="Fukunaka R."/>
            <person name="Hamada M."/>
            <person name="Harada C."/>
            <person name="Hayashi A."/>
            <person name="Hijishita S."/>
            <person name="Honda M."/>
            <person name="Hosokawa S."/>
            <person name="Ichikawa Y."/>
            <person name="Idonuma A."/>
            <person name="Iijima M."/>
            <person name="Ikeda M."/>
            <person name="Ikeno M."/>
            <person name="Ito K."/>
            <person name="Ito S."/>
            <person name="Ito T."/>
            <person name="Ito Y."/>
            <person name="Ito Y."/>
            <person name="Iwabuchi A."/>
            <person name="Kamiya K."/>
            <person name="Karasawa W."/>
            <person name="Kurita K."/>
            <person name="Katagiri S."/>
            <person name="Kikuta A."/>
            <person name="Kobayashi H."/>
            <person name="Kobayashi N."/>
            <person name="Machita K."/>
            <person name="Maehara T."/>
            <person name="Masukawa M."/>
            <person name="Mizubayashi T."/>
            <person name="Mukai Y."/>
            <person name="Nagasaki H."/>
            <person name="Nagata Y."/>
            <person name="Naito S."/>
            <person name="Nakashima M."/>
            <person name="Nakama Y."/>
            <person name="Nakamichi Y."/>
            <person name="Nakamura M."/>
            <person name="Meguro A."/>
            <person name="Negishi M."/>
            <person name="Ohta I."/>
            <person name="Ohta T."/>
            <person name="Okamoto M."/>
            <person name="Ono N."/>
            <person name="Saji S."/>
            <person name="Sakaguchi M."/>
            <person name="Sakai K."/>
            <person name="Shibata M."/>
            <person name="Shimokawa T."/>
            <person name="Song J."/>
            <person name="Takazaki Y."/>
            <person name="Terasawa K."/>
            <person name="Tsugane M."/>
            <person name="Tsuji K."/>
            <person name="Ueda S."/>
            <person name="Waki K."/>
            <person name="Yamagata H."/>
            <person name="Yamamoto M."/>
            <person name="Yamamoto S."/>
            <person name="Yamane H."/>
            <person name="Yoshiki S."/>
            <person name="Yoshihara R."/>
            <person name="Yukawa K."/>
            <person name="Zhong H."/>
            <person name="Yano M."/>
            <person name="Yuan Q."/>
            <person name="Ouyang S."/>
            <person name="Liu J."/>
            <person name="Jones K.M."/>
            <person name="Gansberger K."/>
            <person name="Moffat K."/>
            <person name="Hill J."/>
            <person name="Bera J."/>
            <person name="Fadrosh D."/>
            <person name="Jin S."/>
            <person name="Johri S."/>
            <person name="Kim M."/>
            <person name="Overton L."/>
            <person name="Reardon M."/>
            <person name="Tsitrin T."/>
            <person name="Vuong H."/>
            <person name="Weaver B."/>
            <person name="Ciecko A."/>
            <person name="Tallon L."/>
            <person name="Jackson J."/>
            <person name="Pai G."/>
            <person name="Aken S.V."/>
            <person name="Utterback T."/>
            <person name="Reidmuller S."/>
            <person name="Feldblyum T."/>
            <person name="Hsiao J."/>
            <person name="Zismann V."/>
            <person name="Iobst S."/>
            <person name="de Vazeille A.R."/>
            <person name="Buell C.R."/>
            <person name="Ying K."/>
            <person name="Li Y."/>
            <person name="Lu T."/>
            <person name="Huang Y."/>
            <person name="Zhao Q."/>
            <person name="Feng Q."/>
            <person name="Zhang L."/>
            <person name="Zhu J."/>
            <person name="Weng Q."/>
            <person name="Mu J."/>
            <person name="Lu Y."/>
            <person name="Fan D."/>
            <person name="Liu Y."/>
            <person name="Guan J."/>
            <person name="Zhang Y."/>
            <person name="Yu S."/>
            <person name="Liu X."/>
            <person name="Zhang Y."/>
            <person name="Hong G."/>
            <person name="Han B."/>
            <person name="Choisne N."/>
            <person name="Demange N."/>
            <person name="Orjeda G."/>
            <person name="Samain S."/>
            <person name="Cattolico L."/>
            <person name="Pelletier E."/>
            <person name="Couloux A."/>
            <person name="Segurens B."/>
            <person name="Wincker P."/>
            <person name="D'Hont A."/>
            <person name="Scarpelli C."/>
            <person name="Weissenbach J."/>
            <person name="Salanoubat M."/>
            <person name="Quetier F."/>
            <person name="Yu Y."/>
            <person name="Kim H.R."/>
            <person name="Rambo T."/>
            <person name="Currie J."/>
            <person name="Collura K."/>
            <person name="Luo M."/>
            <person name="Yang T."/>
            <person name="Ammiraju J.S.S."/>
            <person name="Engler F."/>
            <person name="Soderlund C."/>
            <person name="Wing R.A."/>
            <person name="Palmer L.E."/>
            <person name="de la Bastide M."/>
            <person name="Spiegel L."/>
            <person name="Nascimento L."/>
            <person name="Zutavern T."/>
            <person name="O'Shaughnessy A."/>
            <person name="Dike S."/>
            <person name="Dedhia N."/>
            <person name="Preston R."/>
            <person name="Balija V."/>
            <person name="McCombie W.R."/>
            <person name="Chow T."/>
            <person name="Chen H."/>
            <person name="Chung M."/>
            <person name="Chen C."/>
            <person name="Shaw J."/>
            <person name="Wu H."/>
            <person name="Hsiao K."/>
            <person name="Chao Y."/>
            <person name="Chu M."/>
            <person name="Cheng C."/>
            <person name="Hour A."/>
            <person name="Lee P."/>
            <person name="Lin S."/>
            <person name="Lin Y."/>
            <person name="Liou J."/>
            <person name="Liu S."/>
            <person name="Hsing Y."/>
            <person name="Raghuvanshi S."/>
            <person name="Mohanty A."/>
            <person name="Bharti A.K."/>
            <person name="Gaur A."/>
            <person name="Gupta V."/>
            <person name="Kumar D."/>
            <person name="Ravi V."/>
            <person name="Vij S."/>
            <person name="Kapur A."/>
            <person name="Khurana P."/>
            <person name="Khurana P."/>
            <person name="Khurana J.P."/>
            <person name="Tyagi A.K."/>
            <person name="Gaikwad K."/>
            <person name="Singh A."/>
            <person name="Dalal V."/>
            <person name="Srivastava S."/>
            <person name="Dixit A."/>
            <person name="Pal A.K."/>
            <person name="Ghazi I.A."/>
            <person name="Yadav M."/>
            <person name="Pandit A."/>
            <person name="Bhargava A."/>
            <person name="Sureshbabu K."/>
            <person name="Batra K."/>
            <person name="Sharma T.R."/>
            <person name="Mohapatra T."/>
            <person name="Singh N.K."/>
            <person name="Messing J."/>
            <person name="Nelson A.B."/>
            <person name="Fuks G."/>
            <person name="Kavchok S."/>
            <person name="Keizer G."/>
            <person name="Linton E."/>
            <person name="Llaca V."/>
            <person name="Song R."/>
            <person name="Tanyolac B."/>
            <person name="Young S."/>
            <person name="Ho-Il K."/>
            <person name="Hahn J.H."/>
            <person name="Sangsakoo G."/>
            <person name="Vanavichit A."/>
            <person name="de Mattos Luiz.A.T."/>
            <person name="Zimmer P.D."/>
            <person name="Malone G."/>
            <person name="Dellagostin O."/>
            <person name="de Oliveira A.C."/>
            <person name="Bevan M."/>
            <person name="Bancroft I."/>
            <person name="Minx P."/>
            <person name="Cordum H."/>
            <person name="Wilson R."/>
            <person name="Cheng Z."/>
            <person name="Jin W."/>
            <person name="Jiang J."/>
            <person name="Leong S.A."/>
            <person name="Iwama H."/>
            <person name="Gojobori T."/>
            <person name="Itoh T."/>
            <person name="Niimura Y."/>
            <person name="Fujii Y."/>
            <person name="Habara T."/>
            <person name="Sakai H."/>
            <person name="Sato Y."/>
            <person name="Wilson G."/>
            <person name="Kumar K."/>
            <person name="McCouch S."/>
            <person name="Juretic N."/>
            <person name="Hoen D."/>
            <person name="Wright S."/>
            <person name="Bruskiewich R."/>
            <person name="Bureau T."/>
            <person name="Miyao A."/>
            <person name="Hirochika H."/>
            <person name="Nishikawa T."/>
            <person name="Kadowaki K."/>
            <person name="Sugiura M."/>
            <person name="Burr B."/>
            <person name="Sasaki T."/>
        </authorList>
    </citation>
    <scope>NUCLEOTIDE SEQUENCE [LARGE SCALE GENOMIC DNA]</scope>
    <source>
        <strain evidence="2">cv. Nipponbare</strain>
    </source>
</reference>
<gene>
    <name evidence="1" type="ordered locus">Os08g0345300</name>
</gene>
<dbReference type="AlphaFoldDB" id="C7J5U9"/>
<dbReference type="EMBL" id="AP008214">
    <property type="protein sequence ID" value="BAH94255.1"/>
    <property type="molecule type" value="Genomic_DNA"/>
</dbReference>
<accession>C7J5U9</accession>
<name>C7J5U9_ORYSJ</name>
<protein>
    <submittedName>
        <fullName evidence="1">Os08g0345300 protein</fullName>
    </submittedName>
</protein>
<reference evidence="2" key="2">
    <citation type="journal article" date="2008" name="Nucleic Acids Res.">
        <title>The rice annotation project database (RAP-DB): 2008 update.</title>
        <authorList>
            <consortium name="The rice annotation project (RAP)"/>
        </authorList>
    </citation>
    <scope>GENOME REANNOTATION</scope>
    <source>
        <strain evidence="2">cv. Nipponbare</strain>
    </source>
</reference>
<proteinExistence type="predicted"/>
<dbReference type="Proteomes" id="UP000000763">
    <property type="component" value="Chromosome 8"/>
</dbReference>
<evidence type="ECO:0000313" key="2">
    <source>
        <dbReference type="Proteomes" id="UP000000763"/>
    </source>
</evidence>
<organism evidence="1 2">
    <name type="scientific">Oryza sativa subsp. japonica</name>
    <name type="common">Rice</name>
    <dbReference type="NCBI Taxonomy" id="39947"/>
    <lineage>
        <taxon>Eukaryota</taxon>
        <taxon>Viridiplantae</taxon>
        <taxon>Streptophyta</taxon>
        <taxon>Embryophyta</taxon>
        <taxon>Tracheophyta</taxon>
        <taxon>Spermatophyta</taxon>
        <taxon>Magnoliopsida</taxon>
        <taxon>Liliopsida</taxon>
        <taxon>Poales</taxon>
        <taxon>Poaceae</taxon>
        <taxon>BOP clade</taxon>
        <taxon>Oryzoideae</taxon>
        <taxon>Oryzeae</taxon>
        <taxon>Oryzinae</taxon>
        <taxon>Oryza</taxon>
        <taxon>Oryza sativa</taxon>
    </lineage>
</organism>
<sequence length="204" mass="20891">MLRRRGSVAVWWAGGSLAASALASVSGGTVVMVTTGGYGGADRRLAPPWLVATAWLVAGLRRPGWIWPSVAGSVASTPDSQGSLSAGRLRVAAMCGCGVGGVAAMCACGVGGTTACADVKQEWGLMSVVVTSSLSSECFSLFSVPPFFGRTLFWSWGTLGGGRRLRLAVGVYGRLMRFEGGQGPVLPLVTVKILAKALLCLGPV</sequence>
<dbReference type="KEGG" id="dosa:Os08g0345300"/>
<evidence type="ECO:0000313" key="1">
    <source>
        <dbReference type="EMBL" id="BAH94255.1"/>
    </source>
</evidence>